<evidence type="ECO:0000313" key="6">
    <source>
        <dbReference type="Proteomes" id="UP000054166"/>
    </source>
</evidence>
<dbReference type="InParanoid" id="A0A0C3CL04"/>
<keyword evidence="1" id="KW-0560">Oxidoreductase</keyword>
<feature type="domain" description="NAD-dependent epimerase/dehydratase" evidence="4">
    <location>
        <begin position="6"/>
        <end position="254"/>
    </location>
</feature>
<sequence length="346" mass="37764">MSKPLVLVTGVTGFLAQHVVAATLKAGYRVRGTIRDGSKSSALLQKYPDNFETTVVADIASADLKQAVKGVKYILHTASPYTFNIKDGEEELLKPAINGTLNVLKAAKAEGVQKVVITSSFAAITNSQAGGPWRDYTYTERDWNPTTYEEATKPNLPPAFVYAASKKLSEEAAWKYAKENQLILILFFVSTVNPPMIYGPALQESATSPETLNTSSAAIYQLFSGKLQAIPDDRLPLFCDVRDVAKAFVLALQTDGADNMRVPLFGGAFLWKEASISYMLLITRPELKDRIVPLHTAKPAPGPIASLDNTVAKQNLGLHEFIPWKQTLSDTVDSLLALEKRWSSSA</sequence>
<dbReference type="Proteomes" id="UP000054166">
    <property type="component" value="Unassembled WGS sequence"/>
</dbReference>
<dbReference type="EMBL" id="KN832973">
    <property type="protein sequence ID" value="KIM90347.1"/>
    <property type="molecule type" value="Genomic_DNA"/>
</dbReference>
<dbReference type="PANTHER" id="PTHR10366:SF564">
    <property type="entry name" value="STEROL-4-ALPHA-CARBOXYLATE 3-DEHYDROGENASE, DECARBOXYLATING"/>
    <property type="match status" value="1"/>
</dbReference>
<gene>
    <name evidence="5" type="ORF">PILCRDRAFT_59645</name>
</gene>
<dbReference type="InterPro" id="IPR036291">
    <property type="entry name" value="NAD(P)-bd_dom_sf"/>
</dbReference>
<dbReference type="InterPro" id="IPR001509">
    <property type="entry name" value="Epimerase_deHydtase"/>
</dbReference>
<dbReference type="SUPFAM" id="SSF51735">
    <property type="entry name" value="NAD(P)-binding Rossmann-fold domains"/>
    <property type="match status" value="1"/>
</dbReference>
<keyword evidence="6" id="KW-1185">Reference proteome</keyword>
<evidence type="ECO:0000313" key="5">
    <source>
        <dbReference type="EMBL" id="KIM90347.1"/>
    </source>
</evidence>
<reference evidence="5 6" key="1">
    <citation type="submission" date="2014-04" db="EMBL/GenBank/DDBJ databases">
        <authorList>
            <consortium name="DOE Joint Genome Institute"/>
            <person name="Kuo A."/>
            <person name="Tarkka M."/>
            <person name="Buscot F."/>
            <person name="Kohler A."/>
            <person name="Nagy L.G."/>
            <person name="Floudas D."/>
            <person name="Copeland A."/>
            <person name="Barry K.W."/>
            <person name="Cichocki N."/>
            <person name="Veneault-Fourrey C."/>
            <person name="LaButti K."/>
            <person name="Lindquist E.A."/>
            <person name="Lipzen A."/>
            <person name="Lundell T."/>
            <person name="Morin E."/>
            <person name="Murat C."/>
            <person name="Sun H."/>
            <person name="Tunlid A."/>
            <person name="Henrissat B."/>
            <person name="Grigoriev I.V."/>
            <person name="Hibbett D.S."/>
            <person name="Martin F."/>
            <person name="Nordberg H.P."/>
            <person name="Cantor M.N."/>
            <person name="Hua S.X."/>
        </authorList>
    </citation>
    <scope>NUCLEOTIDE SEQUENCE [LARGE SCALE GENOMIC DNA]</scope>
    <source>
        <strain evidence="5 6">F 1598</strain>
    </source>
</reference>
<reference evidence="6" key="2">
    <citation type="submission" date="2015-01" db="EMBL/GenBank/DDBJ databases">
        <title>Evolutionary Origins and Diversification of the Mycorrhizal Mutualists.</title>
        <authorList>
            <consortium name="DOE Joint Genome Institute"/>
            <consortium name="Mycorrhizal Genomics Consortium"/>
            <person name="Kohler A."/>
            <person name="Kuo A."/>
            <person name="Nagy L.G."/>
            <person name="Floudas D."/>
            <person name="Copeland A."/>
            <person name="Barry K.W."/>
            <person name="Cichocki N."/>
            <person name="Veneault-Fourrey C."/>
            <person name="LaButti K."/>
            <person name="Lindquist E.A."/>
            <person name="Lipzen A."/>
            <person name="Lundell T."/>
            <person name="Morin E."/>
            <person name="Murat C."/>
            <person name="Riley R."/>
            <person name="Ohm R."/>
            <person name="Sun H."/>
            <person name="Tunlid A."/>
            <person name="Henrissat B."/>
            <person name="Grigoriev I.V."/>
            <person name="Hibbett D.S."/>
            <person name="Martin F."/>
        </authorList>
    </citation>
    <scope>NUCLEOTIDE SEQUENCE [LARGE SCALE GENOMIC DNA]</scope>
    <source>
        <strain evidence="6">F 1598</strain>
    </source>
</reference>
<dbReference type="InterPro" id="IPR050425">
    <property type="entry name" value="NAD(P)_dehydrat-like"/>
</dbReference>
<dbReference type="Pfam" id="PF01370">
    <property type="entry name" value="Epimerase"/>
    <property type="match status" value="1"/>
</dbReference>
<name>A0A0C3CL04_PILCF</name>
<dbReference type="AlphaFoldDB" id="A0A0C3CL04"/>
<dbReference type="Gene3D" id="3.40.50.720">
    <property type="entry name" value="NAD(P)-binding Rossmann-like Domain"/>
    <property type="match status" value="1"/>
</dbReference>
<evidence type="ECO:0000256" key="2">
    <source>
        <dbReference type="ARBA" id="ARBA00023445"/>
    </source>
</evidence>
<dbReference type="OrthoDB" id="2735536at2759"/>
<protein>
    <recommendedName>
        <fullName evidence="4">NAD-dependent epimerase/dehydratase domain-containing protein</fullName>
    </recommendedName>
</protein>
<dbReference type="STRING" id="765440.A0A0C3CL04"/>
<proteinExistence type="inferred from homology"/>
<dbReference type="PANTHER" id="PTHR10366">
    <property type="entry name" value="NAD DEPENDENT EPIMERASE/DEHYDRATASE"/>
    <property type="match status" value="1"/>
</dbReference>
<evidence type="ECO:0000256" key="1">
    <source>
        <dbReference type="ARBA" id="ARBA00023002"/>
    </source>
</evidence>
<feature type="chain" id="PRO_5002162576" description="NAD-dependent epimerase/dehydratase domain-containing protein" evidence="3">
    <location>
        <begin position="22"/>
        <end position="346"/>
    </location>
</feature>
<keyword evidence="3" id="KW-0732">Signal</keyword>
<accession>A0A0C3CL04</accession>
<dbReference type="HOGENOM" id="CLU_007383_9_2_1"/>
<comment type="similarity">
    <text evidence="2">Belongs to the NAD(P)-dependent epimerase/dehydratase family. Dihydroflavonol-4-reductase subfamily.</text>
</comment>
<evidence type="ECO:0000259" key="4">
    <source>
        <dbReference type="Pfam" id="PF01370"/>
    </source>
</evidence>
<feature type="signal peptide" evidence="3">
    <location>
        <begin position="1"/>
        <end position="21"/>
    </location>
</feature>
<organism evidence="5 6">
    <name type="scientific">Piloderma croceum (strain F 1598)</name>
    <dbReference type="NCBI Taxonomy" id="765440"/>
    <lineage>
        <taxon>Eukaryota</taxon>
        <taxon>Fungi</taxon>
        <taxon>Dikarya</taxon>
        <taxon>Basidiomycota</taxon>
        <taxon>Agaricomycotina</taxon>
        <taxon>Agaricomycetes</taxon>
        <taxon>Agaricomycetidae</taxon>
        <taxon>Atheliales</taxon>
        <taxon>Atheliaceae</taxon>
        <taxon>Piloderma</taxon>
    </lineage>
</organism>
<evidence type="ECO:0000256" key="3">
    <source>
        <dbReference type="SAM" id="SignalP"/>
    </source>
</evidence>
<dbReference type="GO" id="GO:0016616">
    <property type="term" value="F:oxidoreductase activity, acting on the CH-OH group of donors, NAD or NADP as acceptor"/>
    <property type="evidence" value="ECO:0007669"/>
    <property type="project" value="TreeGrafter"/>
</dbReference>